<protein>
    <recommendedName>
        <fullName evidence="2">UPF0291 protein SG0102_14730</fullName>
    </recommendedName>
</protein>
<dbReference type="PANTHER" id="PTHR37300">
    <property type="entry name" value="UPF0291 PROTEIN CBO2609/CLC_2481"/>
    <property type="match status" value="1"/>
</dbReference>
<proteinExistence type="inferred from homology"/>
<keyword evidence="1 2" id="KW-0963">Cytoplasm</keyword>
<dbReference type="InParanoid" id="A0A3G9JTM5"/>
<accession>A0A3G9JTM5</accession>
<dbReference type="PANTHER" id="PTHR37300:SF1">
    <property type="entry name" value="UPF0291 PROTEIN YNZC"/>
    <property type="match status" value="1"/>
</dbReference>
<dbReference type="OrthoDB" id="390105at2"/>
<dbReference type="EMBL" id="AP019309">
    <property type="protein sequence ID" value="BBH26539.1"/>
    <property type="molecule type" value="Genomic_DNA"/>
</dbReference>
<dbReference type="GO" id="GO:0005737">
    <property type="term" value="C:cytoplasm"/>
    <property type="evidence" value="ECO:0007669"/>
    <property type="project" value="UniProtKB-SubCell"/>
</dbReference>
<dbReference type="KEGG" id="ebm:SG0102_14730"/>
<comment type="similarity">
    <text evidence="2">Belongs to the UPF0291 family.</text>
</comment>
<dbReference type="Proteomes" id="UP000268059">
    <property type="component" value="Chromosome"/>
</dbReference>
<evidence type="ECO:0000256" key="1">
    <source>
        <dbReference type="ARBA" id="ARBA00022490"/>
    </source>
</evidence>
<evidence type="ECO:0000256" key="2">
    <source>
        <dbReference type="HAMAP-Rule" id="MF_01103"/>
    </source>
</evidence>
<dbReference type="InterPro" id="IPR009242">
    <property type="entry name" value="DUF896"/>
</dbReference>
<evidence type="ECO:0000313" key="3">
    <source>
        <dbReference type="EMBL" id="BBH26539.1"/>
    </source>
</evidence>
<evidence type="ECO:0000313" key="4">
    <source>
        <dbReference type="Proteomes" id="UP000268059"/>
    </source>
</evidence>
<sequence>MANEMEQLIAEINALAHKSKEVGLTDEEKERQQALRAKYIEIFKGNLRSQLENIRVVDPNGNDITPRRKHKKVN</sequence>
<reference evidence="3 4" key="1">
    <citation type="submission" date="2018-11" db="EMBL/GenBank/DDBJ databases">
        <title>Novel Erysipelotrichaceae bacterium isolated from small intestine of a swine.</title>
        <authorList>
            <person name="Kim J.S."/>
            <person name="Choe H."/>
            <person name="Lee Y.R."/>
            <person name="Kim K.M."/>
            <person name="Park D.S."/>
        </authorList>
    </citation>
    <scope>NUCLEOTIDE SEQUENCE [LARGE SCALE GENOMIC DNA]</scope>
    <source>
        <strain evidence="3 4">SG0102</strain>
    </source>
</reference>
<name>A0A3G9JTM5_9FIRM</name>
<dbReference type="SUPFAM" id="SSF158221">
    <property type="entry name" value="YnzC-like"/>
    <property type="match status" value="1"/>
</dbReference>
<comment type="subcellular location">
    <subcellularLocation>
        <location evidence="2">Cytoplasm</location>
    </subcellularLocation>
</comment>
<dbReference type="RefSeq" id="WP_125119393.1">
    <property type="nucleotide sequence ID" value="NZ_AP019309.1"/>
</dbReference>
<gene>
    <name evidence="3" type="ORF">SG0102_14730</name>
</gene>
<dbReference type="FunCoup" id="A0A3G9JTM5">
    <property type="interactions" value="11"/>
</dbReference>
<dbReference type="HAMAP" id="MF_01103">
    <property type="entry name" value="UPF0291"/>
    <property type="match status" value="1"/>
</dbReference>
<keyword evidence="4" id="KW-1185">Reference proteome</keyword>
<organism evidence="3 4">
    <name type="scientific">Intestinibaculum porci</name>
    <dbReference type="NCBI Taxonomy" id="2487118"/>
    <lineage>
        <taxon>Bacteria</taxon>
        <taxon>Bacillati</taxon>
        <taxon>Bacillota</taxon>
        <taxon>Erysipelotrichia</taxon>
        <taxon>Erysipelotrichales</taxon>
        <taxon>Erysipelotrichaceae</taxon>
        <taxon>Intestinibaculum</taxon>
    </lineage>
</organism>
<dbReference type="AlphaFoldDB" id="A0A3G9JTM5"/>
<dbReference type="Pfam" id="PF05979">
    <property type="entry name" value="DUF896"/>
    <property type="match status" value="1"/>
</dbReference>
<dbReference type="Gene3D" id="1.10.287.540">
    <property type="entry name" value="Helix hairpin bin"/>
    <property type="match status" value="1"/>
</dbReference>